<dbReference type="SMART" id="SM00198">
    <property type="entry name" value="SCP"/>
    <property type="match status" value="1"/>
</dbReference>
<keyword evidence="4" id="KW-1185">Reference proteome</keyword>
<name>A0A8W8ITT7_MAGGI</name>
<dbReference type="InterPro" id="IPR035940">
    <property type="entry name" value="CAP_sf"/>
</dbReference>
<dbReference type="Gene3D" id="3.40.33.10">
    <property type="entry name" value="CAP"/>
    <property type="match status" value="1"/>
</dbReference>
<evidence type="ECO:0000313" key="4">
    <source>
        <dbReference type="Proteomes" id="UP000005408"/>
    </source>
</evidence>
<dbReference type="Proteomes" id="UP000005408">
    <property type="component" value="Unassembled WGS sequence"/>
</dbReference>
<feature type="domain" description="SCP" evidence="2">
    <location>
        <begin position="14"/>
        <end position="152"/>
    </location>
</feature>
<dbReference type="SUPFAM" id="SSF55797">
    <property type="entry name" value="PR-1-like"/>
    <property type="match status" value="1"/>
</dbReference>
<organism evidence="3 4">
    <name type="scientific">Magallana gigas</name>
    <name type="common">Pacific oyster</name>
    <name type="synonym">Crassostrea gigas</name>
    <dbReference type="NCBI Taxonomy" id="29159"/>
    <lineage>
        <taxon>Eukaryota</taxon>
        <taxon>Metazoa</taxon>
        <taxon>Spiralia</taxon>
        <taxon>Lophotrochozoa</taxon>
        <taxon>Mollusca</taxon>
        <taxon>Bivalvia</taxon>
        <taxon>Autobranchia</taxon>
        <taxon>Pteriomorphia</taxon>
        <taxon>Ostreida</taxon>
        <taxon>Ostreoidea</taxon>
        <taxon>Ostreidae</taxon>
        <taxon>Magallana</taxon>
    </lineage>
</organism>
<dbReference type="InterPro" id="IPR002413">
    <property type="entry name" value="V5_allergen-like"/>
</dbReference>
<dbReference type="AlphaFoldDB" id="A0A8W8ITT7"/>
<dbReference type="InterPro" id="IPR014044">
    <property type="entry name" value="CAP_dom"/>
</dbReference>
<dbReference type="Pfam" id="PF00188">
    <property type="entry name" value="CAP"/>
    <property type="match status" value="1"/>
</dbReference>
<evidence type="ECO:0000313" key="3">
    <source>
        <dbReference type="EnsemblMetazoa" id="G15383.1:cds"/>
    </source>
</evidence>
<keyword evidence="1" id="KW-0732">Signal</keyword>
<proteinExistence type="predicted"/>
<dbReference type="OrthoDB" id="10043185at2759"/>
<evidence type="ECO:0000259" key="2">
    <source>
        <dbReference type="SMART" id="SM00198"/>
    </source>
</evidence>
<dbReference type="PRINTS" id="PR00837">
    <property type="entry name" value="V5TPXLIKE"/>
</dbReference>
<sequence length="177" mass="19500">MSVLIFALFVAGALAQMEFLSELNARRRNVSPSATNMLKLKWSAELAGYARTHAEICVFGHNIPTSPNFSRVGQTIAYHSNPVSSGETVDLWNSEKSDYNFDSNTCNTNMHSCLNYKQVNWANTEYVGCATVQCPGFTHRVCNYGEGGNINNARPYKKGASCSQCPLGFSCYNNLCV</sequence>
<feature type="chain" id="PRO_5036502540" description="SCP domain-containing protein" evidence="1">
    <location>
        <begin position="16"/>
        <end position="177"/>
    </location>
</feature>
<dbReference type="OMA" id="TACESEM"/>
<protein>
    <recommendedName>
        <fullName evidence="2">SCP domain-containing protein</fullName>
    </recommendedName>
</protein>
<evidence type="ECO:0000256" key="1">
    <source>
        <dbReference type="SAM" id="SignalP"/>
    </source>
</evidence>
<dbReference type="PANTHER" id="PTHR10334">
    <property type="entry name" value="CYSTEINE-RICH SECRETORY PROTEIN-RELATED"/>
    <property type="match status" value="1"/>
</dbReference>
<dbReference type="PRINTS" id="PR00838">
    <property type="entry name" value="V5ALLERGEN"/>
</dbReference>
<reference evidence="3" key="1">
    <citation type="submission" date="2022-08" db="UniProtKB">
        <authorList>
            <consortium name="EnsemblMetazoa"/>
        </authorList>
    </citation>
    <scope>IDENTIFICATION</scope>
    <source>
        <strain evidence="3">05x7-T-G4-1.051#20</strain>
    </source>
</reference>
<accession>A0A8W8ITT7</accession>
<dbReference type="EnsemblMetazoa" id="G15383.1">
    <property type="protein sequence ID" value="G15383.1:cds"/>
    <property type="gene ID" value="G15383"/>
</dbReference>
<feature type="signal peptide" evidence="1">
    <location>
        <begin position="1"/>
        <end position="15"/>
    </location>
</feature>
<dbReference type="InterPro" id="IPR001283">
    <property type="entry name" value="CRISP-related"/>
</dbReference>